<keyword evidence="2" id="KW-1185">Reference proteome</keyword>
<protein>
    <submittedName>
        <fullName evidence="1">Uncharacterized protein</fullName>
    </submittedName>
</protein>
<evidence type="ECO:0000313" key="1">
    <source>
        <dbReference type="EMBL" id="KYQ93906.1"/>
    </source>
</evidence>
<comment type="caution">
    <text evidence="1">The sequence shown here is derived from an EMBL/GenBank/DDBJ whole genome shotgun (WGS) entry which is preliminary data.</text>
</comment>
<dbReference type="EMBL" id="LODT01000025">
    <property type="protein sequence ID" value="KYQ93906.1"/>
    <property type="molecule type" value="Genomic_DNA"/>
</dbReference>
<proteinExistence type="predicted"/>
<dbReference type="AlphaFoldDB" id="A0A151ZIX4"/>
<dbReference type="InParanoid" id="A0A151ZIX4"/>
<gene>
    <name evidence="1" type="ORF">DLAC_05310</name>
</gene>
<sequence>MELRNDVFGRSFITSAKKQNEFGSYNVVSHGTFIDIIHTPRQPRAIACSDFQPQPVTLHYLHIDISSEISALCRTSDCIGCRVL</sequence>
<dbReference type="Proteomes" id="UP000076078">
    <property type="component" value="Unassembled WGS sequence"/>
</dbReference>
<accession>A0A151ZIX4</accession>
<evidence type="ECO:0000313" key="2">
    <source>
        <dbReference type="Proteomes" id="UP000076078"/>
    </source>
</evidence>
<name>A0A151ZIX4_TIELA</name>
<reference evidence="1 2" key="1">
    <citation type="submission" date="2015-12" db="EMBL/GenBank/DDBJ databases">
        <title>Dictyostelia acquired genes for synthesis and detection of signals that induce cell-type specialization by lateral gene transfer from prokaryotes.</title>
        <authorList>
            <person name="Gloeckner G."/>
            <person name="Schaap P."/>
        </authorList>
    </citation>
    <scope>NUCLEOTIDE SEQUENCE [LARGE SCALE GENOMIC DNA]</scope>
    <source>
        <strain evidence="1 2">TK</strain>
    </source>
</reference>
<organism evidence="1 2">
    <name type="scientific">Tieghemostelium lacteum</name>
    <name type="common">Slime mold</name>
    <name type="synonym">Dictyostelium lacteum</name>
    <dbReference type="NCBI Taxonomy" id="361077"/>
    <lineage>
        <taxon>Eukaryota</taxon>
        <taxon>Amoebozoa</taxon>
        <taxon>Evosea</taxon>
        <taxon>Eumycetozoa</taxon>
        <taxon>Dictyostelia</taxon>
        <taxon>Dictyosteliales</taxon>
        <taxon>Raperosteliaceae</taxon>
        <taxon>Tieghemostelium</taxon>
    </lineage>
</organism>